<protein>
    <submittedName>
        <fullName evidence="1">Carbonic anhydrase</fullName>
    </submittedName>
</protein>
<dbReference type="EMBL" id="JANUCP010000004">
    <property type="protein sequence ID" value="MCS3919941.1"/>
    <property type="molecule type" value="Genomic_DNA"/>
</dbReference>
<gene>
    <name evidence="1" type="ORF">M2350_002358</name>
</gene>
<reference evidence="1 2" key="1">
    <citation type="submission" date="2022-08" db="EMBL/GenBank/DDBJ databases">
        <title>Bacterial and archaeal communities from various locations to study Microbial Dark Matter (Phase II).</title>
        <authorList>
            <person name="Stepanauskas R."/>
        </authorList>
    </citation>
    <scope>NUCLEOTIDE SEQUENCE [LARGE SCALE GENOMIC DNA]</scope>
    <source>
        <strain evidence="1 2">PD1</strain>
    </source>
</reference>
<sequence length="152" mass="17456">MKGVKQEVDLQRFRSWATWKDEFSGNLAVFCSDERFVAATMEFLRRGLDMERCDLLVVAGGPAFIPQSEVPLLERLDLLIKAHKIERVVLIAHDDCGYYKHRYPKLVPERLRQQQREDLLAALSALRQKGIKAQAFFAFVDSGEVVFEEVKG</sequence>
<dbReference type="InterPro" id="IPR036874">
    <property type="entry name" value="Carbonic_anhydrase_sf"/>
</dbReference>
<organism evidence="1 2">
    <name type="scientific">Candidatus Fervidibacter sacchari</name>
    <dbReference type="NCBI Taxonomy" id="1448929"/>
    <lineage>
        <taxon>Bacteria</taxon>
        <taxon>Candidatus Fervidibacterota</taxon>
        <taxon>Candidatus Fervidibacter</taxon>
    </lineage>
</organism>
<comment type="caution">
    <text evidence="1">The sequence shown here is derived from an EMBL/GenBank/DDBJ whole genome shotgun (WGS) entry which is preliminary data.</text>
</comment>
<dbReference type="InterPro" id="IPR046871">
    <property type="entry name" value="Pro_CA_2"/>
</dbReference>
<evidence type="ECO:0000313" key="2">
    <source>
        <dbReference type="Proteomes" id="UP001204798"/>
    </source>
</evidence>
<dbReference type="RefSeq" id="WP_259096921.1">
    <property type="nucleotide sequence ID" value="NZ_CP130454.1"/>
</dbReference>
<dbReference type="Proteomes" id="UP001204798">
    <property type="component" value="Unassembled WGS sequence"/>
</dbReference>
<dbReference type="Pfam" id="PF20393">
    <property type="entry name" value="Pro_CA_2"/>
    <property type="match status" value="1"/>
</dbReference>
<proteinExistence type="predicted"/>
<dbReference type="SUPFAM" id="SSF53056">
    <property type="entry name" value="beta-carbonic anhydrase, cab"/>
    <property type="match status" value="1"/>
</dbReference>
<name>A0ABT2EPU1_9BACT</name>
<keyword evidence="2" id="KW-1185">Reference proteome</keyword>
<evidence type="ECO:0000313" key="1">
    <source>
        <dbReference type="EMBL" id="MCS3919941.1"/>
    </source>
</evidence>
<accession>A0ABT2EPU1</accession>